<dbReference type="Proteomes" id="UP000198398">
    <property type="component" value="Plasmid unnamed1"/>
</dbReference>
<organism evidence="2 3">
    <name type="scientific">Brachybacterium avium</name>
    <dbReference type="NCBI Taxonomy" id="2017485"/>
    <lineage>
        <taxon>Bacteria</taxon>
        <taxon>Bacillati</taxon>
        <taxon>Actinomycetota</taxon>
        <taxon>Actinomycetes</taxon>
        <taxon>Micrococcales</taxon>
        <taxon>Dermabacteraceae</taxon>
        <taxon>Brachybacterium</taxon>
    </lineage>
</organism>
<name>A0A220UGU1_9MICO</name>
<feature type="domain" description="DUF3846" evidence="1">
    <location>
        <begin position="50"/>
        <end position="110"/>
    </location>
</feature>
<evidence type="ECO:0000313" key="3">
    <source>
        <dbReference type="Proteomes" id="UP000198398"/>
    </source>
</evidence>
<gene>
    <name evidence="2" type="ORF">CFK39_15790</name>
</gene>
<dbReference type="Pfam" id="PF12957">
    <property type="entry name" value="DUF3846"/>
    <property type="match status" value="1"/>
</dbReference>
<proteinExistence type="predicted"/>
<sequence length="131" mass="13889">MSHLIQITPTGEIETLDYDGTAPSLPQLLQALSANDITVEILDAPAHNRGEHITVWADDEGLTNDGRLNFLASAYAGNALIGTVVISGFNAETGDTVGLTADQAAEVRHQITQTADLVGERLEVLARLAQL</sequence>
<protein>
    <recommendedName>
        <fullName evidence="1">DUF3846 domain-containing protein</fullName>
    </recommendedName>
</protein>
<evidence type="ECO:0000313" key="2">
    <source>
        <dbReference type="EMBL" id="ASK67305.1"/>
    </source>
</evidence>
<dbReference type="RefSeq" id="WP_089066536.1">
    <property type="nucleotide sequence ID" value="NZ_CP022317.1"/>
</dbReference>
<keyword evidence="3" id="KW-1185">Reference proteome</keyword>
<dbReference type="OrthoDB" id="5121495at2"/>
<dbReference type="KEGG" id="brv:CFK39_15790"/>
<dbReference type="AlphaFoldDB" id="A0A220UGU1"/>
<keyword evidence="2" id="KW-0614">Plasmid</keyword>
<dbReference type="EMBL" id="CP022317">
    <property type="protein sequence ID" value="ASK67305.1"/>
    <property type="molecule type" value="Genomic_DNA"/>
</dbReference>
<reference evidence="2 3" key="1">
    <citation type="submission" date="2017-07" db="EMBL/GenBank/DDBJ databases">
        <title>Brachybacterium sp. VR2415.</title>
        <authorList>
            <person name="Tak E.J."/>
            <person name="Bae J.-W."/>
        </authorList>
    </citation>
    <scope>NUCLEOTIDE SEQUENCE [LARGE SCALE GENOMIC DNA]</scope>
    <source>
        <strain evidence="2 3">VR2415</strain>
        <plasmid evidence="3">unnamed1 sequence</plasmid>
    </source>
</reference>
<accession>A0A220UGU1</accession>
<evidence type="ECO:0000259" key="1">
    <source>
        <dbReference type="Pfam" id="PF12957"/>
    </source>
</evidence>
<dbReference type="InterPro" id="IPR024559">
    <property type="entry name" value="DUF3846"/>
</dbReference>
<geneLocation type="plasmid" evidence="3">
    <name>unnamed1 sequence</name>
</geneLocation>